<reference evidence="1 2" key="1">
    <citation type="journal article" date="2019" name="Syst. Appl. Microbiol.">
        <title>Microvirga tunisiensis sp. nov., a root nodule symbiotic bacterium isolated from Lupinus micranthus and L. luteus grown in Northern Tunisia.</title>
        <authorList>
            <person name="Msaddak A."/>
            <person name="Rejili M."/>
            <person name="Duran D."/>
            <person name="Mars M."/>
            <person name="Palacios J.M."/>
            <person name="Ruiz-Argueso T."/>
            <person name="Rey L."/>
            <person name="Imperial J."/>
        </authorList>
    </citation>
    <scope>NUCLEOTIDE SEQUENCE [LARGE SCALE GENOMIC DNA]</scope>
    <source>
        <strain evidence="1 2">Lmie10</strain>
    </source>
</reference>
<sequence>METLAIRGMLAAMEAGTVAAMRAMEARAAATGTVVGTAMVRPAVAQEMATAAAKATLTPGVLEAA</sequence>
<name>A0A5N7MVI8_9HYPH</name>
<protein>
    <submittedName>
        <fullName evidence="1">Uncharacterized protein</fullName>
    </submittedName>
</protein>
<accession>A0A5N7MVI8</accession>
<gene>
    <name evidence="1" type="ORF">FS320_34910</name>
</gene>
<dbReference type="AlphaFoldDB" id="A0A5N7MVI8"/>
<comment type="caution">
    <text evidence="1">The sequence shown here is derived from an EMBL/GenBank/DDBJ whole genome shotgun (WGS) entry which is preliminary data.</text>
</comment>
<proteinExistence type="predicted"/>
<dbReference type="Proteomes" id="UP000403266">
    <property type="component" value="Unassembled WGS sequence"/>
</dbReference>
<evidence type="ECO:0000313" key="1">
    <source>
        <dbReference type="EMBL" id="MPR30104.1"/>
    </source>
</evidence>
<dbReference type="EMBL" id="VOSK01000310">
    <property type="protein sequence ID" value="MPR30104.1"/>
    <property type="molecule type" value="Genomic_DNA"/>
</dbReference>
<evidence type="ECO:0000313" key="2">
    <source>
        <dbReference type="Proteomes" id="UP000403266"/>
    </source>
</evidence>
<keyword evidence="2" id="KW-1185">Reference proteome</keyword>
<organism evidence="1 2">
    <name type="scientific">Microvirga tunisiensis</name>
    <dbReference type="NCBI Taxonomy" id="2108360"/>
    <lineage>
        <taxon>Bacteria</taxon>
        <taxon>Pseudomonadati</taxon>
        <taxon>Pseudomonadota</taxon>
        <taxon>Alphaproteobacteria</taxon>
        <taxon>Hyphomicrobiales</taxon>
        <taxon>Methylobacteriaceae</taxon>
        <taxon>Microvirga</taxon>
    </lineage>
</organism>